<name>A0A174VLV7_9FIRM</name>
<accession>A0A174VLV7</accession>
<evidence type="ECO:0000256" key="2">
    <source>
        <dbReference type="ARBA" id="ARBA00022741"/>
    </source>
</evidence>
<dbReference type="GO" id="GO:0005524">
    <property type="term" value="F:ATP binding"/>
    <property type="evidence" value="ECO:0007669"/>
    <property type="project" value="UniProtKB-UniRule"/>
</dbReference>
<comment type="caution">
    <text evidence="7">The sequence shown here is derived from an EMBL/GenBank/DDBJ whole genome shotgun (WGS) entry which is preliminary data.</text>
</comment>
<dbReference type="PANTHER" id="PTHR11547">
    <property type="entry name" value="ARGININE OR CREATINE KINASE"/>
    <property type="match status" value="1"/>
</dbReference>
<gene>
    <name evidence="7" type="primary">mcsB</name>
    <name evidence="7" type="ORF">CE91St55_65550</name>
    <name evidence="8" type="ORF">GNE07_05650</name>
</gene>
<organism evidence="7 10">
    <name type="scientific">Hungatella hathewayi</name>
    <dbReference type="NCBI Taxonomy" id="154046"/>
    <lineage>
        <taxon>Bacteria</taxon>
        <taxon>Bacillati</taxon>
        <taxon>Bacillota</taxon>
        <taxon>Clostridia</taxon>
        <taxon>Lachnospirales</taxon>
        <taxon>Lachnospiraceae</taxon>
        <taxon>Hungatella</taxon>
    </lineage>
</organism>
<dbReference type="InterPro" id="IPR000749">
    <property type="entry name" value="ATP-guanido_PTrfase"/>
</dbReference>
<comment type="caution">
    <text evidence="5">Lacks conserved residue(s) required for the propagation of feature annotation.</text>
</comment>
<dbReference type="AlphaFoldDB" id="A0A174VLV7"/>
<keyword evidence="3 5" id="KW-0418">Kinase</keyword>
<comment type="similarity">
    <text evidence="5">Belongs to the ATP:guanido phosphotransferase family.</text>
</comment>
<dbReference type="Proteomes" id="UP000434223">
    <property type="component" value="Unassembled WGS sequence"/>
</dbReference>
<dbReference type="SUPFAM" id="SSF55931">
    <property type="entry name" value="Glutamine synthetase/guanido kinase"/>
    <property type="match status" value="1"/>
</dbReference>
<evidence type="ECO:0000259" key="6">
    <source>
        <dbReference type="PROSITE" id="PS51510"/>
    </source>
</evidence>
<keyword evidence="1 5" id="KW-0808">Transferase</keyword>
<evidence type="ECO:0000313" key="10">
    <source>
        <dbReference type="Proteomes" id="UP001055091"/>
    </source>
</evidence>
<reference evidence="8 9" key="1">
    <citation type="submission" date="2019-09" db="EMBL/GenBank/DDBJ databases">
        <title>Draft genome sequencing of Hungatella hathewayi 123Y-2.</title>
        <authorList>
            <person name="Lv Q."/>
            <person name="Li S."/>
        </authorList>
    </citation>
    <scope>NUCLEOTIDE SEQUENCE [LARGE SCALE GENOMIC DNA]</scope>
    <source>
        <strain evidence="8 9">123Y-2</strain>
    </source>
</reference>
<dbReference type="EMBL" id="WNME01000003">
    <property type="protein sequence ID" value="MUB62555.1"/>
    <property type="molecule type" value="Genomic_DNA"/>
</dbReference>
<evidence type="ECO:0000256" key="5">
    <source>
        <dbReference type="PROSITE-ProRule" id="PRU00843"/>
    </source>
</evidence>
<evidence type="ECO:0000313" key="8">
    <source>
        <dbReference type="EMBL" id="MUB62555.1"/>
    </source>
</evidence>
<evidence type="ECO:0000313" key="9">
    <source>
        <dbReference type="Proteomes" id="UP000434223"/>
    </source>
</evidence>
<dbReference type="PROSITE" id="PS51510">
    <property type="entry name" value="PHOSPHAGEN_KINASE_C"/>
    <property type="match status" value="1"/>
</dbReference>
<feature type="binding site" evidence="5">
    <location>
        <begin position="167"/>
        <end position="171"/>
    </location>
    <ligand>
        <name>ATP</name>
        <dbReference type="ChEBI" id="CHEBI:30616"/>
    </ligand>
</feature>
<dbReference type="Proteomes" id="UP001055091">
    <property type="component" value="Unassembled WGS sequence"/>
</dbReference>
<sequence length="345" mass="39544">MLRWFEKTDENRPGVISSRIRLVRNWEEYKFPAMLGTQESEEMVRRLEFGLKDLSEVEGKKYEYAMLEELEELDRAALRERRILNRAAVEKKAPAGIILSEDEDTSILLNGDDHIRIQLLSSGLHLEELWERADALDDYINERFPYAFDDRYGYLTSFPTNVGTGLRASVVVHLPMLSSGRKFPALIADMSRFGTAVRGVYGEGEENFGSLYEISNQKTLGQSEKEIADVVTKAAIQLTNQEMTVRKMSLQRRRLEREDEVYKSYGVLKYARRLTARDGMIFLSQVMAGTADGLLAMKEPCSVYRLMLGLQPANLQKISDRPLSKEELDIARAEFIRRELPDLAK</sequence>
<dbReference type="Gene3D" id="3.30.590.10">
    <property type="entry name" value="Glutamine synthetase/guanido kinase, catalytic domain"/>
    <property type="match status" value="1"/>
</dbReference>
<proteinExistence type="inferred from homology"/>
<dbReference type="RefSeq" id="WP_022031184.1">
    <property type="nucleotide sequence ID" value="NZ_BQNJ01000002.1"/>
</dbReference>
<dbReference type="InterPro" id="IPR023660">
    <property type="entry name" value="Arg_Kinase"/>
</dbReference>
<feature type="binding site" evidence="5">
    <location>
        <begin position="17"/>
        <end position="21"/>
    </location>
    <ligand>
        <name>ATP</name>
        <dbReference type="ChEBI" id="CHEBI:30616"/>
    </ligand>
</feature>
<dbReference type="Pfam" id="PF00217">
    <property type="entry name" value="ATP-gua_Ptrans"/>
    <property type="match status" value="1"/>
</dbReference>
<keyword evidence="2 5" id="KW-0547">Nucleotide-binding</keyword>
<evidence type="ECO:0000256" key="3">
    <source>
        <dbReference type="ARBA" id="ARBA00022777"/>
    </source>
</evidence>
<evidence type="ECO:0000256" key="1">
    <source>
        <dbReference type="ARBA" id="ARBA00022679"/>
    </source>
</evidence>
<evidence type="ECO:0000313" key="7">
    <source>
        <dbReference type="EMBL" id="GKH04574.1"/>
    </source>
</evidence>
<feature type="binding site" evidence="5">
    <location>
        <begin position="198"/>
        <end position="203"/>
    </location>
    <ligand>
        <name>ATP</name>
        <dbReference type="ChEBI" id="CHEBI:30616"/>
    </ligand>
</feature>
<evidence type="ECO:0000256" key="4">
    <source>
        <dbReference type="ARBA" id="ARBA00022840"/>
    </source>
</evidence>
<dbReference type="GeneID" id="93150850"/>
<dbReference type="GO" id="GO:0004111">
    <property type="term" value="F:creatine kinase activity"/>
    <property type="evidence" value="ECO:0007669"/>
    <property type="project" value="InterPro"/>
</dbReference>
<dbReference type="InterPro" id="IPR022414">
    <property type="entry name" value="ATP-guanido_PTrfase_cat"/>
</dbReference>
<reference evidence="7" key="2">
    <citation type="submission" date="2022-01" db="EMBL/GenBank/DDBJ databases">
        <title>Novel bile acid biosynthetic pathways are enriched in the microbiome of centenarians.</title>
        <authorList>
            <person name="Sato Y."/>
            <person name="Atarashi K."/>
            <person name="Plichta R.D."/>
            <person name="Arai Y."/>
            <person name="Sasajima S."/>
            <person name="Kearney M.S."/>
            <person name="Suda W."/>
            <person name="Takeshita K."/>
            <person name="Sasaki T."/>
            <person name="Okamoto S."/>
            <person name="Skelly N.A."/>
            <person name="Okamura Y."/>
            <person name="Vlamakis H."/>
            <person name="Li Y."/>
            <person name="Tanoue T."/>
            <person name="Takei H."/>
            <person name="Nittono H."/>
            <person name="Narushima S."/>
            <person name="Irie J."/>
            <person name="Itoh H."/>
            <person name="Moriya K."/>
            <person name="Sugiura Y."/>
            <person name="Suematsu M."/>
            <person name="Moritoki N."/>
            <person name="Shibata S."/>
            <person name="Littman R.D."/>
            <person name="Fischbach A.M."/>
            <person name="Uwamino Y."/>
            <person name="Inoue T."/>
            <person name="Honda A."/>
            <person name="Hattori M."/>
            <person name="Murai T."/>
            <person name="Xavier J.R."/>
            <person name="Hirose N."/>
            <person name="Honda K."/>
        </authorList>
    </citation>
    <scope>NUCLEOTIDE SEQUENCE</scope>
    <source>
        <strain evidence="7">CE91-St55</strain>
    </source>
</reference>
<feature type="domain" description="Phosphagen kinase C-terminal" evidence="6">
    <location>
        <begin position="14"/>
        <end position="245"/>
    </location>
</feature>
<dbReference type="CDD" id="cd07930">
    <property type="entry name" value="bacterial_phosphagen_kinase"/>
    <property type="match status" value="1"/>
</dbReference>
<dbReference type="InterPro" id="IPR014746">
    <property type="entry name" value="Gln_synth/guanido_kin_cat_dom"/>
</dbReference>
<dbReference type="OrthoDB" id="9791353at2"/>
<dbReference type="GO" id="GO:0005615">
    <property type="term" value="C:extracellular space"/>
    <property type="evidence" value="ECO:0007669"/>
    <property type="project" value="TreeGrafter"/>
</dbReference>
<keyword evidence="4 5" id="KW-0067">ATP-binding</keyword>
<dbReference type="PANTHER" id="PTHR11547:SF38">
    <property type="entry name" value="ARGININE KINASE 1-RELATED"/>
    <property type="match status" value="1"/>
</dbReference>
<dbReference type="GO" id="GO:0046314">
    <property type="term" value="P:phosphocreatine biosynthetic process"/>
    <property type="evidence" value="ECO:0007669"/>
    <property type="project" value="InterPro"/>
</dbReference>
<feature type="binding site" evidence="5">
    <location>
        <position position="116"/>
    </location>
    <ligand>
        <name>ATP</name>
        <dbReference type="ChEBI" id="CHEBI:30616"/>
    </ligand>
</feature>
<dbReference type="EMBL" id="BQNJ01000002">
    <property type="protein sequence ID" value="GKH04574.1"/>
    <property type="molecule type" value="Genomic_DNA"/>
</dbReference>
<protein>
    <submittedName>
        <fullName evidence="8">ATP--guanido phosphotransferase</fullName>
    </submittedName>
    <submittedName>
        <fullName evidence="7">Protein-arginine kinase</fullName>
    </submittedName>
</protein>